<protein>
    <recommendedName>
        <fullName evidence="9">Translocator protein</fullName>
    </recommendedName>
</protein>
<evidence type="ECO:0008006" key="9">
    <source>
        <dbReference type="Google" id="ProtNLM"/>
    </source>
</evidence>
<dbReference type="InterPro" id="IPR038330">
    <property type="entry name" value="TspO/MBR-related_sf"/>
</dbReference>
<dbReference type="InterPro" id="IPR004307">
    <property type="entry name" value="TspO_MBR"/>
</dbReference>
<feature type="transmembrane region" description="Helical" evidence="6">
    <location>
        <begin position="134"/>
        <end position="153"/>
    </location>
</feature>
<evidence type="ECO:0000256" key="5">
    <source>
        <dbReference type="ARBA" id="ARBA00023136"/>
    </source>
</evidence>
<evidence type="ECO:0000256" key="1">
    <source>
        <dbReference type="ARBA" id="ARBA00004141"/>
    </source>
</evidence>
<dbReference type="EMBL" id="JABFTP020000021">
    <property type="protein sequence ID" value="KAL3269509.1"/>
    <property type="molecule type" value="Genomic_DNA"/>
</dbReference>
<dbReference type="AlphaFoldDB" id="A0ABD2MTM4"/>
<evidence type="ECO:0000313" key="8">
    <source>
        <dbReference type="Proteomes" id="UP001516400"/>
    </source>
</evidence>
<feature type="transmembrane region" description="Helical" evidence="6">
    <location>
        <begin position="108"/>
        <end position="128"/>
    </location>
</feature>
<proteinExistence type="inferred from homology"/>
<keyword evidence="3 6" id="KW-0812">Transmembrane</keyword>
<dbReference type="Gene3D" id="1.20.1260.100">
    <property type="entry name" value="TspO/MBR protein"/>
    <property type="match status" value="1"/>
</dbReference>
<dbReference type="PIRSF" id="PIRSF005859">
    <property type="entry name" value="PBR"/>
    <property type="match status" value="1"/>
</dbReference>
<dbReference type="CDD" id="cd15904">
    <property type="entry name" value="TSPO_MBR"/>
    <property type="match status" value="1"/>
</dbReference>
<keyword evidence="5 6" id="KW-0472">Membrane</keyword>
<feature type="transmembrane region" description="Helical" evidence="6">
    <location>
        <begin position="48"/>
        <end position="69"/>
    </location>
</feature>
<keyword evidence="4 6" id="KW-1133">Transmembrane helix</keyword>
<dbReference type="Pfam" id="PF03073">
    <property type="entry name" value="TspO_MBR"/>
    <property type="match status" value="1"/>
</dbReference>
<evidence type="ECO:0000256" key="2">
    <source>
        <dbReference type="ARBA" id="ARBA00007524"/>
    </source>
</evidence>
<accession>A0ABD2MTM4</accession>
<evidence type="ECO:0000256" key="4">
    <source>
        <dbReference type="ARBA" id="ARBA00022989"/>
    </source>
</evidence>
<dbReference type="PANTHER" id="PTHR10057">
    <property type="entry name" value="PERIPHERAL-TYPE BENZODIAZEPINE RECEPTOR"/>
    <property type="match status" value="1"/>
</dbReference>
<comment type="similarity">
    <text evidence="2">Belongs to the TspO/BZRP family.</text>
</comment>
<feature type="transmembrane region" description="Helical" evidence="6">
    <location>
        <begin position="81"/>
        <end position="101"/>
    </location>
</feature>
<dbReference type="GO" id="GO:0016020">
    <property type="term" value="C:membrane"/>
    <property type="evidence" value="ECO:0007669"/>
    <property type="project" value="UniProtKB-SubCell"/>
</dbReference>
<evidence type="ECO:0000256" key="3">
    <source>
        <dbReference type="ARBA" id="ARBA00022692"/>
    </source>
</evidence>
<gene>
    <name evidence="7" type="ORF">HHI36_008575</name>
</gene>
<name>A0ABD2MTM4_9CUCU</name>
<comment type="caution">
    <text evidence="7">The sequence shown here is derived from an EMBL/GenBank/DDBJ whole genome shotgun (WGS) entry which is preliminary data.</text>
</comment>
<dbReference type="FunFam" id="1.20.1260.100:FF:000001">
    <property type="entry name" value="translocator protein 2"/>
    <property type="match status" value="1"/>
</dbReference>
<organism evidence="7 8">
    <name type="scientific">Cryptolaemus montrouzieri</name>
    <dbReference type="NCBI Taxonomy" id="559131"/>
    <lineage>
        <taxon>Eukaryota</taxon>
        <taxon>Metazoa</taxon>
        <taxon>Ecdysozoa</taxon>
        <taxon>Arthropoda</taxon>
        <taxon>Hexapoda</taxon>
        <taxon>Insecta</taxon>
        <taxon>Pterygota</taxon>
        <taxon>Neoptera</taxon>
        <taxon>Endopterygota</taxon>
        <taxon>Coleoptera</taxon>
        <taxon>Polyphaga</taxon>
        <taxon>Cucujiformia</taxon>
        <taxon>Coccinelloidea</taxon>
        <taxon>Coccinellidae</taxon>
        <taxon>Scymninae</taxon>
        <taxon>Scymnini</taxon>
        <taxon>Cryptolaemus</taxon>
    </lineage>
</organism>
<keyword evidence="8" id="KW-1185">Reference proteome</keyword>
<reference evidence="7 8" key="1">
    <citation type="journal article" date="2021" name="BMC Biol.">
        <title>Horizontally acquired antibacterial genes associated with adaptive radiation of ladybird beetles.</title>
        <authorList>
            <person name="Li H.S."/>
            <person name="Tang X.F."/>
            <person name="Huang Y.H."/>
            <person name="Xu Z.Y."/>
            <person name="Chen M.L."/>
            <person name="Du X.Y."/>
            <person name="Qiu B.Y."/>
            <person name="Chen P.T."/>
            <person name="Zhang W."/>
            <person name="Slipinski A."/>
            <person name="Escalona H.E."/>
            <person name="Waterhouse R.M."/>
            <person name="Zwick A."/>
            <person name="Pang H."/>
        </authorList>
    </citation>
    <scope>NUCLEOTIDE SEQUENCE [LARGE SCALE GENOMIC DNA]</scope>
    <source>
        <strain evidence="7">SYSU2018</strain>
    </source>
</reference>
<dbReference type="Proteomes" id="UP001516400">
    <property type="component" value="Unassembled WGS sequence"/>
</dbReference>
<comment type="subcellular location">
    <subcellularLocation>
        <location evidence="1">Membrane</location>
        <topology evidence="1">Multi-pass membrane protein</topology>
    </subcellularLocation>
</comment>
<dbReference type="GO" id="GO:0033013">
    <property type="term" value="P:tetrapyrrole metabolic process"/>
    <property type="evidence" value="ECO:0007669"/>
    <property type="project" value="UniProtKB-ARBA"/>
</dbReference>
<evidence type="ECO:0000256" key="6">
    <source>
        <dbReference type="SAM" id="Phobius"/>
    </source>
</evidence>
<feature type="transmembrane region" description="Helical" evidence="6">
    <location>
        <begin position="6"/>
        <end position="27"/>
    </location>
</feature>
<sequence>MSYSANIPMIGAIILPNIGGFAGGFITRKNLRPWYENLKKPDVRPPNWAFGPVWTALYSGIGYASYLVYKEGSGFDGPAKLPLILYGTNLIANWAWTPIFFGAKDLKLALYEINLITATAIGTGYMFFKIKPLAGYIFIPYIAWLGLATWLNYSIARDNPSPRIVEIEDKTE</sequence>
<dbReference type="PANTHER" id="PTHR10057:SF0">
    <property type="entry name" value="TRANSLOCATOR PROTEIN"/>
    <property type="match status" value="1"/>
</dbReference>
<evidence type="ECO:0000313" key="7">
    <source>
        <dbReference type="EMBL" id="KAL3269509.1"/>
    </source>
</evidence>